<dbReference type="RefSeq" id="WP_035341470.1">
    <property type="nucleotide sequence ID" value="NZ_LT615367.1"/>
</dbReference>
<name>A0A375ABI4_9GAMM</name>
<dbReference type="KEGG" id="daq:DAQ1742_02555"/>
<dbReference type="Proteomes" id="UP000294820">
    <property type="component" value="Chromosome 1"/>
</dbReference>
<keyword evidence="2" id="KW-1185">Reference proteome</keyword>
<evidence type="ECO:0000313" key="1">
    <source>
        <dbReference type="EMBL" id="SLM63433.1"/>
    </source>
</evidence>
<gene>
    <name evidence="1" type="ORF">DAQ1742_02555</name>
</gene>
<dbReference type="Pfam" id="PF06891">
    <property type="entry name" value="P2_Phage_GpR"/>
    <property type="match status" value="1"/>
</dbReference>
<accession>A0A375ABI4</accession>
<dbReference type="AlphaFoldDB" id="A0A375ABI4"/>
<sequence>MQKPQSLKLALTTALPALSSQFQFRIQDGEIAALQEPSLSFEYRYQLLLTLSNFTDNPDTLFVTVLLWVRQNQPELLTRDSIRQQGISFTIDHNPDGSSSLSVRLKLTERHRVREENQTLRVNYEPEPQPPEPVTRPTSLYIGGELVSQWRSN</sequence>
<evidence type="ECO:0000313" key="2">
    <source>
        <dbReference type="Proteomes" id="UP000294820"/>
    </source>
</evidence>
<organism evidence="1 2">
    <name type="scientific">Dickeya aquatica</name>
    <dbReference type="NCBI Taxonomy" id="1401087"/>
    <lineage>
        <taxon>Bacteria</taxon>
        <taxon>Pseudomonadati</taxon>
        <taxon>Pseudomonadota</taxon>
        <taxon>Gammaproteobacteria</taxon>
        <taxon>Enterobacterales</taxon>
        <taxon>Pectobacteriaceae</taxon>
        <taxon>Dickeya</taxon>
    </lineage>
</organism>
<proteinExistence type="predicted"/>
<dbReference type="EMBL" id="LT615367">
    <property type="protein sequence ID" value="SLM63433.1"/>
    <property type="molecule type" value="Genomic_DNA"/>
</dbReference>
<dbReference type="InterPro" id="IPR009678">
    <property type="entry name" value="Phage_tail_completion_R"/>
</dbReference>
<protein>
    <submittedName>
        <fullName evidence="1">Phage tail protein</fullName>
    </submittedName>
</protein>
<reference evidence="1 2" key="1">
    <citation type="submission" date="2016-09" db="EMBL/GenBank/DDBJ databases">
        <authorList>
            <person name="Reverchon S."/>
            <person name="Nasser W."/>
            <person name="Leonard S."/>
            <person name="Brochier C."/>
            <person name="Duprey A."/>
        </authorList>
    </citation>
    <scope>NUCLEOTIDE SEQUENCE [LARGE SCALE GENOMIC DNA]</scope>
    <source>
        <strain evidence="1 2">174/2</strain>
    </source>
</reference>